<keyword evidence="3" id="KW-0540">Nuclease</keyword>
<feature type="compositionally biased region" description="Basic residues" evidence="1">
    <location>
        <begin position="48"/>
        <end position="58"/>
    </location>
</feature>
<dbReference type="GO" id="GO:0003677">
    <property type="term" value="F:DNA binding"/>
    <property type="evidence" value="ECO:0007669"/>
    <property type="project" value="InterPro"/>
</dbReference>
<evidence type="ECO:0000259" key="2">
    <source>
        <dbReference type="SMART" id="SM00496"/>
    </source>
</evidence>
<feature type="domain" description="Nuclease associated modular" evidence="2">
    <location>
        <begin position="38"/>
        <end position="54"/>
    </location>
</feature>
<name>A0A0G0Q657_9BACT</name>
<gene>
    <name evidence="3" type="ORF">UT24_C0052G0007</name>
</gene>
<protein>
    <submittedName>
        <fullName evidence="3">HNH endonuclease domain protein</fullName>
    </submittedName>
</protein>
<dbReference type="GO" id="GO:0004519">
    <property type="term" value="F:endonuclease activity"/>
    <property type="evidence" value="ECO:0007669"/>
    <property type="project" value="UniProtKB-KW"/>
</dbReference>
<evidence type="ECO:0000313" key="3">
    <source>
        <dbReference type="EMBL" id="KKQ97136.1"/>
    </source>
</evidence>
<dbReference type="InterPro" id="IPR003611">
    <property type="entry name" value="NUMOD3"/>
</dbReference>
<dbReference type="Gene3D" id="1.10.30.50">
    <property type="match status" value="1"/>
</dbReference>
<feature type="region of interest" description="Disordered" evidence="1">
    <location>
        <begin position="29"/>
        <end position="75"/>
    </location>
</feature>
<reference evidence="3 4" key="1">
    <citation type="journal article" date="2015" name="Nature">
        <title>rRNA introns, odd ribosomes, and small enigmatic genomes across a large radiation of phyla.</title>
        <authorList>
            <person name="Brown C.T."/>
            <person name="Hug L.A."/>
            <person name="Thomas B.C."/>
            <person name="Sharon I."/>
            <person name="Castelle C.J."/>
            <person name="Singh A."/>
            <person name="Wilkins M.J."/>
            <person name="Williams K.H."/>
            <person name="Banfield J.F."/>
        </authorList>
    </citation>
    <scope>NUCLEOTIDE SEQUENCE [LARGE SCALE GENOMIC DNA]</scope>
</reference>
<sequence length="171" mass="19904">MRNKKGQFLKGFPHNKGIKRIMTEEHKEKISNSLKGKKKLPFSEEHKRKIGLAKKGKRPSLETRKKMSENSGRWKGGITPEIKKIRVCFEYRQWISDVFTRDNFTCQECGKRGGDLEAHHLKSFSKIINENKIGKLKDALNCSELWNINNGQTLCKSCHKKTFNFAKKRIL</sequence>
<organism evidence="3 4">
    <name type="scientific">Candidatus Woesebacteria bacterium GW2011_GWB1_39_12</name>
    <dbReference type="NCBI Taxonomy" id="1618574"/>
    <lineage>
        <taxon>Bacteria</taxon>
        <taxon>Candidatus Woeseibacteriota</taxon>
    </lineage>
</organism>
<comment type="caution">
    <text evidence="3">The sequence shown here is derived from an EMBL/GenBank/DDBJ whole genome shotgun (WGS) entry which is preliminary data.</text>
</comment>
<feature type="domain" description="Nuclease associated modular" evidence="2">
    <location>
        <begin position="55"/>
        <end position="71"/>
    </location>
</feature>
<dbReference type="Pfam" id="PF07460">
    <property type="entry name" value="NUMOD3"/>
    <property type="match status" value="2"/>
</dbReference>
<dbReference type="EMBL" id="LBWB01000052">
    <property type="protein sequence ID" value="KKQ97136.1"/>
    <property type="molecule type" value="Genomic_DNA"/>
</dbReference>
<accession>A0A0G0Q657</accession>
<dbReference type="STRING" id="1618574.UT24_C0052G0007"/>
<feature type="compositionally biased region" description="Basic and acidic residues" evidence="1">
    <location>
        <begin position="59"/>
        <end position="68"/>
    </location>
</feature>
<keyword evidence="3" id="KW-0378">Hydrolase</keyword>
<keyword evidence="3" id="KW-0255">Endonuclease</keyword>
<proteinExistence type="predicted"/>
<dbReference type="SMART" id="SM00496">
    <property type="entry name" value="IENR2"/>
    <property type="match status" value="3"/>
</dbReference>
<dbReference type="Proteomes" id="UP000033881">
    <property type="component" value="Unassembled WGS sequence"/>
</dbReference>
<evidence type="ECO:0000313" key="4">
    <source>
        <dbReference type="Proteomes" id="UP000033881"/>
    </source>
</evidence>
<dbReference type="AlphaFoldDB" id="A0A0G0Q657"/>
<evidence type="ECO:0000256" key="1">
    <source>
        <dbReference type="SAM" id="MobiDB-lite"/>
    </source>
</evidence>
<feature type="domain" description="Nuclease associated modular" evidence="2">
    <location>
        <begin position="18"/>
        <end position="34"/>
    </location>
</feature>